<evidence type="ECO:0000256" key="9">
    <source>
        <dbReference type="ARBA" id="ARBA00022475"/>
    </source>
</evidence>
<evidence type="ECO:0000256" key="20">
    <source>
        <dbReference type="ARBA" id="ARBA00023303"/>
    </source>
</evidence>
<protein>
    <recommendedName>
        <fullName evidence="7">Potassium voltage-gated channel subfamily KQT member 1</fullName>
    </recommendedName>
    <alternativeName>
        <fullName evidence="22">KQT-like 1</fullName>
    </alternativeName>
    <alternativeName>
        <fullName evidence="23">Voltage-gated potassium channel subunit Kv7.1</fullName>
    </alternativeName>
</protein>
<keyword evidence="13" id="KW-0631">Potassium channel</keyword>
<keyword evidence="11 25" id="KW-0812">Transmembrane</keyword>
<feature type="transmembrane region" description="Helical" evidence="25">
    <location>
        <begin position="418"/>
        <end position="444"/>
    </location>
</feature>
<keyword evidence="20" id="KW-0407">Ion channel</keyword>
<dbReference type="GO" id="GO:0030659">
    <property type="term" value="C:cytoplasmic vesicle membrane"/>
    <property type="evidence" value="ECO:0007669"/>
    <property type="project" value="UniProtKB-SubCell"/>
</dbReference>
<keyword evidence="28" id="KW-1185">Reference proteome</keyword>
<evidence type="ECO:0000256" key="15">
    <source>
        <dbReference type="ARBA" id="ARBA00022882"/>
    </source>
</evidence>
<dbReference type="InterPro" id="IPR003937">
    <property type="entry name" value="K_chnl_volt-dep_KCNQ"/>
</dbReference>
<dbReference type="EMBL" id="CM014084">
    <property type="protein sequence ID" value="TKS73705.1"/>
    <property type="molecule type" value="Genomic_DNA"/>
</dbReference>
<dbReference type="SUPFAM" id="SSF81324">
    <property type="entry name" value="Voltage-gated potassium channels"/>
    <property type="match status" value="1"/>
</dbReference>
<reference evidence="27 28" key="1">
    <citation type="submission" date="2019-01" db="EMBL/GenBank/DDBJ databases">
        <title>Genome Assembly of Collichthys lucidus.</title>
        <authorList>
            <person name="Cai M."/>
            <person name="Xiao S."/>
        </authorList>
    </citation>
    <scope>NUCLEOTIDE SEQUENCE [LARGE SCALE GENOMIC DNA]</scope>
    <source>
        <strain evidence="27">JT15FE1705JMU</strain>
        <tissue evidence="27">Muscle</tissue>
    </source>
</reference>
<evidence type="ECO:0000256" key="22">
    <source>
        <dbReference type="ARBA" id="ARBA00029687"/>
    </source>
</evidence>
<dbReference type="GO" id="GO:0016323">
    <property type="term" value="C:basolateral plasma membrane"/>
    <property type="evidence" value="ECO:0007669"/>
    <property type="project" value="UniProtKB-SubCell"/>
</dbReference>
<dbReference type="AlphaFoldDB" id="A0A4U5UJJ5"/>
<dbReference type="PRINTS" id="PR01459">
    <property type="entry name" value="KCNQCHANNEL"/>
</dbReference>
<dbReference type="InterPro" id="IPR005821">
    <property type="entry name" value="Ion_trans_dom"/>
</dbReference>
<evidence type="ECO:0000256" key="11">
    <source>
        <dbReference type="ARBA" id="ARBA00022692"/>
    </source>
</evidence>
<dbReference type="PANTHER" id="PTHR47735">
    <property type="entry name" value="POTASSIUM VOLTAGE-GATED CHANNEL SUBFAMILY KQT MEMBER 4"/>
    <property type="match status" value="1"/>
</dbReference>
<evidence type="ECO:0000313" key="27">
    <source>
        <dbReference type="EMBL" id="TKS73705.1"/>
    </source>
</evidence>
<evidence type="ECO:0000256" key="6">
    <source>
        <dbReference type="ARBA" id="ARBA00009499"/>
    </source>
</evidence>
<dbReference type="Gene3D" id="1.10.287.70">
    <property type="match status" value="1"/>
</dbReference>
<proteinExistence type="inferred from homology"/>
<comment type="catalytic activity">
    <reaction evidence="24">
        <text>K(+)(in) = K(+)(out)</text>
        <dbReference type="Rhea" id="RHEA:29463"/>
        <dbReference type="ChEBI" id="CHEBI:29103"/>
    </reaction>
</comment>
<keyword evidence="21" id="KW-0968">Cytoplasmic vesicle</keyword>
<dbReference type="Proteomes" id="UP000298787">
    <property type="component" value="Chromosome 7"/>
</dbReference>
<keyword evidence="9" id="KW-1003">Cell membrane</keyword>
<keyword evidence="15" id="KW-0851">Voltage-gated channel</keyword>
<dbReference type="GO" id="GO:0005249">
    <property type="term" value="F:voltage-gated potassium channel activity"/>
    <property type="evidence" value="ECO:0007669"/>
    <property type="project" value="InterPro"/>
</dbReference>
<dbReference type="GO" id="GO:0003008">
    <property type="term" value="P:system process"/>
    <property type="evidence" value="ECO:0007669"/>
    <property type="project" value="UniProtKB-ARBA"/>
</dbReference>
<evidence type="ECO:0000256" key="13">
    <source>
        <dbReference type="ARBA" id="ARBA00022826"/>
    </source>
</evidence>
<evidence type="ECO:0000256" key="21">
    <source>
        <dbReference type="ARBA" id="ARBA00023329"/>
    </source>
</evidence>
<accession>A0A4U5UJJ5</accession>
<dbReference type="InterPro" id="IPR027359">
    <property type="entry name" value="Volt_channel_dom_sf"/>
</dbReference>
<evidence type="ECO:0000256" key="25">
    <source>
        <dbReference type="SAM" id="Phobius"/>
    </source>
</evidence>
<dbReference type="GO" id="GO:0042391">
    <property type="term" value="P:regulation of membrane potential"/>
    <property type="evidence" value="ECO:0007669"/>
    <property type="project" value="UniProtKB-ARBA"/>
</dbReference>
<dbReference type="GO" id="GO:0005516">
    <property type="term" value="F:calmodulin binding"/>
    <property type="evidence" value="ECO:0007669"/>
    <property type="project" value="UniProtKB-KW"/>
</dbReference>
<feature type="transmembrane region" description="Helical" evidence="25">
    <location>
        <begin position="248"/>
        <end position="268"/>
    </location>
</feature>
<feature type="transmembrane region" description="Helical" evidence="25">
    <location>
        <begin position="386"/>
        <end position="406"/>
    </location>
</feature>
<evidence type="ECO:0000256" key="1">
    <source>
        <dbReference type="ARBA" id="ARBA00004156"/>
    </source>
</evidence>
<evidence type="ECO:0000256" key="24">
    <source>
        <dbReference type="ARBA" id="ARBA00034430"/>
    </source>
</evidence>
<feature type="transmembrane region" description="Helical" evidence="25">
    <location>
        <begin position="353"/>
        <end position="374"/>
    </location>
</feature>
<dbReference type="GO" id="GO:0005783">
    <property type="term" value="C:endoplasmic reticulum"/>
    <property type="evidence" value="ECO:0007669"/>
    <property type="project" value="UniProtKB-SubCell"/>
</dbReference>
<feature type="transmembrane region" description="Helical" evidence="25">
    <location>
        <begin position="289"/>
        <end position="307"/>
    </location>
</feature>
<evidence type="ECO:0000256" key="19">
    <source>
        <dbReference type="ARBA" id="ARBA00023136"/>
    </source>
</evidence>
<sequence>MHYSSESSFLQPCLARWCFYPAGLFSVYLNSGYNLQDFPGLLKSPLALSILLGGDMGERRAHSFHMTCHVQHDYGSRMASSFISYRPNGYASTSLSLAQEMDADPSASSGTTATSSALRAPALDGSHYSPVSLELDPTAVNNGSGIPCCPPEDTKDPALKTIHSQPSITSGPPPLPPSSWLHHHQKDFQSPYIKTSMQGDVYNFLERPAGLKCFLYHFLVFLMVLVCLIFSVLSTIEQYADFATGTLFWMEIVLVLFFGTEYVVRLWSAGCRSKYAGIKGRLRFIRKPISIIDLIVVIASIIVLGVGSNGQVFATSAIRGIRFLQILRMLHVDRQGGTWRLLGSVVFIHRQELITTLYIGFLGLIFSSYFVYLAEKDAVDEEGKTGFSSYADALWWGVVTVTTIGYGDKIPQTWIGKAIASCFSVFAISFFALPAGILGSGFALKVQQKQRQKHFNRQIPAAACLIQTLWRCYAAEKPGSCAATWKMYVLTPEPFNTVDSDSSSPNIRKLNISKRGTKRRLKSRGNGSVGVASERAVSIPQITYDHIDDSVEKKDVSFFPGGAKGCS</sequence>
<evidence type="ECO:0000256" key="18">
    <source>
        <dbReference type="ARBA" id="ARBA00023065"/>
    </source>
</evidence>
<gene>
    <name evidence="27" type="ORF">D9C73_007786</name>
</gene>
<feature type="domain" description="Ion transport" evidence="26">
    <location>
        <begin position="215"/>
        <end position="449"/>
    </location>
</feature>
<keyword evidence="18" id="KW-0406">Ion transport</keyword>
<dbReference type="FunFam" id="1.20.120.350:FF:000017">
    <property type="entry name" value="potassium voltage-gated channel subfamily KQT member 1"/>
    <property type="match status" value="1"/>
</dbReference>
<evidence type="ECO:0000256" key="10">
    <source>
        <dbReference type="ARBA" id="ARBA00022538"/>
    </source>
</evidence>
<dbReference type="FunFam" id="1.10.287.70:FF:000113">
    <property type="entry name" value="Potassium voltage-gated channel subfamily KQT member 1"/>
    <property type="match status" value="1"/>
</dbReference>
<dbReference type="PANTHER" id="PTHR47735:SF13">
    <property type="entry name" value="POTASSIUM VOLTAGE-GATED CHANNEL SUBFAMILY KQT MEMBER 1 ISOFORM X1"/>
    <property type="match status" value="1"/>
</dbReference>
<dbReference type="PRINTS" id="PR00169">
    <property type="entry name" value="KCHANNEL"/>
</dbReference>
<keyword evidence="16" id="KW-0630">Potassium</keyword>
<evidence type="ECO:0000256" key="17">
    <source>
        <dbReference type="ARBA" id="ARBA00022989"/>
    </source>
</evidence>
<dbReference type="GO" id="GO:0008076">
    <property type="term" value="C:voltage-gated potassium channel complex"/>
    <property type="evidence" value="ECO:0007669"/>
    <property type="project" value="UniProtKB-ARBA"/>
</dbReference>
<evidence type="ECO:0000313" key="28">
    <source>
        <dbReference type="Proteomes" id="UP000298787"/>
    </source>
</evidence>
<evidence type="ECO:0000256" key="14">
    <source>
        <dbReference type="ARBA" id="ARBA00022860"/>
    </source>
</evidence>
<dbReference type="Gene3D" id="1.20.120.350">
    <property type="entry name" value="Voltage-gated potassium channels. Chain C"/>
    <property type="match status" value="1"/>
</dbReference>
<evidence type="ECO:0000256" key="3">
    <source>
        <dbReference type="ARBA" id="ARBA00004240"/>
    </source>
</evidence>
<comment type="similarity">
    <text evidence="6">Belongs to the potassium channel family. KQT (TC 1.A.1.15) subfamily. Kv7.1/KCNQ1 sub-subfamily.</text>
</comment>
<keyword evidence="10" id="KW-0633">Potassium transport</keyword>
<comment type="subcellular location">
    <subcellularLocation>
        <location evidence="2">Basolateral cell membrane</location>
    </subcellularLocation>
    <subcellularLocation>
        <location evidence="5">Cell membrane</location>
        <topology evidence="5">Multi-pass membrane protein</topology>
    </subcellularLocation>
    <subcellularLocation>
        <location evidence="1">Cytoplasmic vesicle membrane</location>
    </subcellularLocation>
    <subcellularLocation>
        <location evidence="3">Endoplasmic reticulum</location>
    </subcellularLocation>
    <subcellularLocation>
        <location evidence="4">Membrane raft</location>
    </subcellularLocation>
</comment>
<keyword evidence="14" id="KW-0112">Calmodulin-binding</keyword>
<evidence type="ECO:0000256" key="2">
    <source>
        <dbReference type="ARBA" id="ARBA00004187"/>
    </source>
</evidence>
<dbReference type="GO" id="GO:0045121">
    <property type="term" value="C:membrane raft"/>
    <property type="evidence" value="ECO:0007669"/>
    <property type="project" value="UniProtKB-SubCell"/>
</dbReference>
<dbReference type="GO" id="GO:0051049">
    <property type="term" value="P:regulation of transport"/>
    <property type="evidence" value="ECO:0007669"/>
    <property type="project" value="UniProtKB-ARBA"/>
</dbReference>
<evidence type="ECO:0000256" key="23">
    <source>
        <dbReference type="ARBA" id="ARBA00030121"/>
    </source>
</evidence>
<evidence type="ECO:0000256" key="12">
    <source>
        <dbReference type="ARBA" id="ARBA00022824"/>
    </source>
</evidence>
<keyword evidence="8" id="KW-0813">Transport</keyword>
<feature type="transmembrane region" description="Helical" evidence="25">
    <location>
        <begin position="214"/>
        <end position="236"/>
    </location>
</feature>
<evidence type="ECO:0000256" key="8">
    <source>
        <dbReference type="ARBA" id="ARBA00022448"/>
    </source>
</evidence>
<dbReference type="STRING" id="240159.A0A4U5UJJ5"/>
<organism evidence="27 28">
    <name type="scientific">Collichthys lucidus</name>
    <name type="common">Big head croaker</name>
    <name type="synonym">Sciaena lucida</name>
    <dbReference type="NCBI Taxonomy" id="240159"/>
    <lineage>
        <taxon>Eukaryota</taxon>
        <taxon>Metazoa</taxon>
        <taxon>Chordata</taxon>
        <taxon>Craniata</taxon>
        <taxon>Vertebrata</taxon>
        <taxon>Euteleostomi</taxon>
        <taxon>Actinopterygii</taxon>
        <taxon>Neopterygii</taxon>
        <taxon>Teleostei</taxon>
        <taxon>Neoteleostei</taxon>
        <taxon>Acanthomorphata</taxon>
        <taxon>Eupercaria</taxon>
        <taxon>Sciaenidae</taxon>
        <taxon>Collichthys</taxon>
    </lineage>
</organism>
<evidence type="ECO:0000256" key="4">
    <source>
        <dbReference type="ARBA" id="ARBA00004285"/>
    </source>
</evidence>
<evidence type="ECO:0000259" key="26">
    <source>
        <dbReference type="Pfam" id="PF00520"/>
    </source>
</evidence>
<name>A0A4U5UJJ5_COLLU</name>
<keyword evidence="12" id="KW-0256">Endoplasmic reticulum</keyword>
<evidence type="ECO:0000256" key="5">
    <source>
        <dbReference type="ARBA" id="ARBA00004651"/>
    </source>
</evidence>
<dbReference type="Pfam" id="PF00520">
    <property type="entry name" value="Ion_trans"/>
    <property type="match status" value="1"/>
</dbReference>
<dbReference type="Gene3D" id="6.10.140.1910">
    <property type="match status" value="1"/>
</dbReference>
<keyword evidence="17 25" id="KW-1133">Transmembrane helix</keyword>
<evidence type="ECO:0000256" key="16">
    <source>
        <dbReference type="ARBA" id="ARBA00022958"/>
    </source>
</evidence>
<keyword evidence="19 25" id="KW-0472">Membrane</keyword>
<evidence type="ECO:0000256" key="7">
    <source>
        <dbReference type="ARBA" id="ARBA00019342"/>
    </source>
</evidence>